<keyword evidence="5" id="KW-0100">Branched-chain amino acid biosynthesis</keyword>
<feature type="domain" description="ACT" evidence="8">
    <location>
        <begin position="328"/>
        <end position="403"/>
    </location>
</feature>
<dbReference type="InterPro" id="IPR044561">
    <property type="entry name" value="ACT_ThrD-II-like"/>
</dbReference>
<dbReference type="GO" id="GO:0030170">
    <property type="term" value="F:pyridoxal phosphate binding"/>
    <property type="evidence" value="ECO:0007669"/>
    <property type="project" value="InterPro"/>
</dbReference>
<dbReference type="PROSITE" id="PS51671">
    <property type="entry name" value="ACT"/>
    <property type="match status" value="1"/>
</dbReference>
<accession>A0A1W1BA30</accession>
<dbReference type="CDD" id="cd04886">
    <property type="entry name" value="ACT_ThrD-II-like"/>
    <property type="match status" value="1"/>
</dbReference>
<evidence type="ECO:0000256" key="7">
    <source>
        <dbReference type="ARBA" id="ARBA00023239"/>
    </source>
</evidence>
<dbReference type="EC" id="4.3.1.19" evidence="4"/>
<dbReference type="AlphaFoldDB" id="A0A1W1BA30"/>
<keyword evidence="6" id="KW-0663">Pyridoxal phosphate</keyword>
<dbReference type="InterPro" id="IPR036052">
    <property type="entry name" value="TrpB-like_PALP_sf"/>
</dbReference>
<dbReference type="GO" id="GO:0003941">
    <property type="term" value="F:L-serine ammonia-lyase activity"/>
    <property type="evidence" value="ECO:0007669"/>
    <property type="project" value="TreeGrafter"/>
</dbReference>
<name>A0A1W1BA30_9ZZZZ</name>
<dbReference type="InterPro" id="IPR005789">
    <property type="entry name" value="Thr_deHydtase_catblc"/>
</dbReference>
<dbReference type="GO" id="GO:0006567">
    <property type="term" value="P:L-threonine catabolic process"/>
    <property type="evidence" value="ECO:0007669"/>
    <property type="project" value="InterPro"/>
</dbReference>
<keyword evidence="5" id="KW-0028">Amino-acid biosynthesis</keyword>
<protein>
    <recommendedName>
        <fullName evidence="4">threonine ammonia-lyase</fullName>
        <ecNumber evidence="4">4.3.1.19</ecNumber>
    </recommendedName>
</protein>
<dbReference type="EMBL" id="FPHD01000007">
    <property type="protein sequence ID" value="SFV50389.1"/>
    <property type="molecule type" value="Genomic_DNA"/>
</dbReference>
<dbReference type="InterPro" id="IPR045865">
    <property type="entry name" value="ACT-like_dom_sf"/>
</dbReference>
<evidence type="ECO:0000256" key="1">
    <source>
        <dbReference type="ARBA" id="ARBA00001933"/>
    </source>
</evidence>
<comment type="cofactor">
    <cofactor evidence="1">
        <name>pyridoxal 5'-phosphate</name>
        <dbReference type="ChEBI" id="CHEBI:597326"/>
    </cofactor>
</comment>
<dbReference type="FunFam" id="3.40.50.1100:FF:000007">
    <property type="entry name" value="L-threonine dehydratase catabolic TdcB"/>
    <property type="match status" value="1"/>
</dbReference>
<organism evidence="9">
    <name type="scientific">hydrothermal vent metagenome</name>
    <dbReference type="NCBI Taxonomy" id="652676"/>
    <lineage>
        <taxon>unclassified sequences</taxon>
        <taxon>metagenomes</taxon>
        <taxon>ecological metagenomes</taxon>
    </lineage>
</organism>
<dbReference type="PROSITE" id="PS00165">
    <property type="entry name" value="DEHYDRATASE_SER_THR"/>
    <property type="match status" value="1"/>
</dbReference>
<sequence length="403" mass="43010">MLDLNSIKKAYERVQGIVHRTPFSYAPILSQMSGYEVYLKKENLQRTGAFKLRGAFNKIASLVESGEKGGVVAASAGNHAQGVAFSAKHFGIDATIVMPESTPLTKVQGVKEFGATVILHGGNYDEAYAYAVTFAKENNYNFVHPFTDEEVMAGQGTVTLEMFEEVDDLAALVVPVGGGGLISGMGVAAKALNPQIKIVGVSAQGAPAMKNSYDAKQPLDTTSVRTIADGIAVRDTSAITLEYILKNVDSFKSVGEDEIASAILFLLEKQKVLVEGAGAVGVAALLHSKLDLPKGSKIGVVLSGGNIDVTMLSLIIEKGLMKSSRKMKLMVTLVDKPGALQSFTQILTDVGANIVQIGYDRTSIDLKFGDAHVSVALETKGEEHQALIREKLKESGFSFKEEH</sequence>
<evidence type="ECO:0000313" key="9">
    <source>
        <dbReference type="EMBL" id="SFV50389.1"/>
    </source>
</evidence>
<dbReference type="InterPro" id="IPR050147">
    <property type="entry name" value="Ser/Thr_Dehydratase"/>
</dbReference>
<evidence type="ECO:0000256" key="2">
    <source>
        <dbReference type="ARBA" id="ARBA00004810"/>
    </source>
</evidence>
<keyword evidence="7 9" id="KW-0456">Lyase</keyword>
<dbReference type="InterPro" id="IPR001926">
    <property type="entry name" value="TrpB-like_PALP"/>
</dbReference>
<dbReference type="InterPro" id="IPR000634">
    <property type="entry name" value="Ser/Thr_deHydtase_PyrdxlP-BS"/>
</dbReference>
<dbReference type="PANTHER" id="PTHR48078:SF6">
    <property type="entry name" value="L-THREONINE DEHYDRATASE CATABOLIC TDCB"/>
    <property type="match status" value="1"/>
</dbReference>
<dbReference type="CDD" id="cd01562">
    <property type="entry name" value="Thr-dehyd"/>
    <property type="match status" value="1"/>
</dbReference>
<evidence type="ECO:0000256" key="4">
    <source>
        <dbReference type="ARBA" id="ARBA00012096"/>
    </source>
</evidence>
<evidence type="ECO:0000256" key="3">
    <source>
        <dbReference type="ARBA" id="ARBA00010869"/>
    </source>
</evidence>
<comment type="similarity">
    <text evidence="3">Belongs to the serine/threonine dehydratase family.</text>
</comment>
<comment type="pathway">
    <text evidence="2">Amino-acid biosynthesis; L-isoleucine biosynthesis; 2-oxobutanoate from L-threonine: step 1/1.</text>
</comment>
<gene>
    <name evidence="9" type="ORF">MNB_SV-8-476</name>
</gene>
<dbReference type="GO" id="GO:0009097">
    <property type="term" value="P:isoleucine biosynthetic process"/>
    <property type="evidence" value="ECO:0007669"/>
    <property type="project" value="UniProtKB-UniPathway"/>
</dbReference>
<dbReference type="UniPathway" id="UPA00047">
    <property type="reaction ID" value="UER00054"/>
</dbReference>
<dbReference type="Pfam" id="PF00291">
    <property type="entry name" value="PALP"/>
    <property type="match status" value="1"/>
</dbReference>
<dbReference type="SUPFAM" id="SSF53686">
    <property type="entry name" value="Tryptophan synthase beta subunit-like PLP-dependent enzymes"/>
    <property type="match status" value="1"/>
</dbReference>
<dbReference type="PANTHER" id="PTHR48078">
    <property type="entry name" value="THREONINE DEHYDRATASE, MITOCHONDRIAL-RELATED"/>
    <property type="match status" value="1"/>
</dbReference>
<reference evidence="9" key="1">
    <citation type="submission" date="2016-10" db="EMBL/GenBank/DDBJ databases">
        <authorList>
            <person name="de Groot N.N."/>
        </authorList>
    </citation>
    <scope>NUCLEOTIDE SEQUENCE</scope>
</reference>
<dbReference type="GO" id="GO:0004794">
    <property type="term" value="F:threonine deaminase activity"/>
    <property type="evidence" value="ECO:0007669"/>
    <property type="project" value="UniProtKB-EC"/>
</dbReference>
<evidence type="ECO:0000256" key="5">
    <source>
        <dbReference type="ARBA" id="ARBA00022624"/>
    </source>
</evidence>
<dbReference type="NCBIfam" id="TIGR01127">
    <property type="entry name" value="ilvA_1Cterm"/>
    <property type="match status" value="1"/>
</dbReference>
<keyword evidence="5" id="KW-0412">Isoleucine biosynthesis</keyword>
<dbReference type="GO" id="GO:0006565">
    <property type="term" value="P:L-serine catabolic process"/>
    <property type="evidence" value="ECO:0007669"/>
    <property type="project" value="TreeGrafter"/>
</dbReference>
<evidence type="ECO:0000259" key="8">
    <source>
        <dbReference type="PROSITE" id="PS51671"/>
    </source>
</evidence>
<proteinExistence type="inferred from homology"/>
<dbReference type="InterPro" id="IPR002912">
    <property type="entry name" value="ACT_dom"/>
</dbReference>
<dbReference type="SUPFAM" id="SSF55021">
    <property type="entry name" value="ACT-like"/>
    <property type="match status" value="1"/>
</dbReference>
<evidence type="ECO:0000256" key="6">
    <source>
        <dbReference type="ARBA" id="ARBA00022898"/>
    </source>
</evidence>
<dbReference type="Gene3D" id="3.40.50.1100">
    <property type="match status" value="2"/>
</dbReference>